<dbReference type="GO" id="GO:0005829">
    <property type="term" value="C:cytosol"/>
    <property type="evidence" value="ECO:0007669"/>
    <property type="project" value="TreeGrafter"/>
</dbReference>
<dbReference type="EMBL" id="UHDK01000001">
    <property type="protein sequence ID" value="SUM32405.1"/>
    <property type="molecule type" value="Genomic_DNA"/>
</dbReference>
<organism evidence="1 2">
    <name type="scientific">Staphylococcus gallinarum</name>
    <dbReference type="NCBI Taxonomy" id="1293"/>
    <lineage>
        <taxon>Bacteria</taxon>
        <taxon>Bacillati</taxon>
        <taxon>Bacillota</taxon>
        <taxon>Bacilli</taxon>
        <taxon>Bacillales</taxon>
        <taxon>Staphylococcaceae</taxon>
        <taxon>Staphylococcus</taxon>
    </lineage>
</organism>
<dbReference type="Pfam" id="PF00378">
    <property type="entry name" value="ECH_1"/>
    <property type="match status" value="1"/>
</dbReference>
<evidence type="ECO:0000313" key="1">
    <source>
        <dbReference type="EMBL" id="SUM32405.1"/>
    </source>
</evidence>
<protein>
    <submittedName>
        <fullName evidence="1">Naphthoate synthase</fullName>
        <ecNumber evidence="1">4.1.3.36</ecNumber>
    </submittedName>
</protein>
<sequence>MTRQWETLKEYKEIKYEFFEGIAKVTINRPERRNAFTPNTVQEMMDAFSRARDDQRISVIILTGEGDKAFCFRWRPKSARPWWLCW</sequence>
<dbReference type="PANTHER" id="PTHR43113">
    <property type="entry name" value="NUCLEOSIDE-DIPHOSPHATE-SUGAR EPIMERASE"/>
    <property type="match status" value="1"/>
</dbReference>
<dbReference type="GO" id="GO:0009234">
    <property type="term" value="P:menaquinone biosynthetic process"/>
    <property type="evidence" value="ECO:0007669"/>
    <property type="project" value="TreeGrafter"/>
</dbReference>
<gene>
    <name evidence="1" type="primary">menB_1</name>
    <name evidence="1" type="ORF">NCTC12195_01850</name>
</gene>
<dbReference type="InterPro" id="IPR029045">
    <property type="entry name" value="ClpP/crotonase-like_dom_sf"/>
</dbReference>
<accession>A0A380FEN1</accession>
<proteinExistence type="predicted"/>
<name>A0A380FEN1_STAGA</name>
<dbReference type="InterPro" id="IPR001753">
    <property type="entry name" value="Enoyl-CoA_hydra/iso"/>
</dbReference>
<dbReference type="AlphaFoldDB" id="A0A380FEN1"/>
<dbReference type="STRING" id="1293.SH09_11835"/>
<dbReference type="Gene3D" id="3.90.226.10">
    <property type="entry name" value="2-enoyl-CoA Hydratase, Chain A, domain 1"/>
    <property type="match status" value="1"/>
</dbReference>
<dbReference type="SUPFAM" id="SSF52096">
    <property type="entry name" value="ClpP/crotonase"/>
    <property type="match status" value="1"/>
</dbReference>
<dbReference type="EC" id="4.1.3.36" evidence="1"/>
<dbReference type="PANTHER" id="PTHR43113:SF1">
    <property type="entry name" value="1,4-DIHYDROXY-2-NAPHTHOYL-COA SYNTHASE, PEROXISOMAL"/>
    <property type="match status" value="1"/>
</dbReference>
<keyword evidence="1" id="KW-0456">Lyase</keyword>
<dbReference type="GO" id="GO:0008935">
    <property type="term" value="F:1,4-dihydroxy-2-naphthoyl-CoA synthase activity"/>
    <property type="evidence" value="ECO:0007669"/>
    <property type="project" value="UniProtKB-EC"/>
</dbReference>
<reference evidence="1 2" key="1">
    <citation type="submission" date="2018-06" db="EMBL/GenBank/DDBJ databases">
        <authorList>
            <consortium name="Pathogen Informatics"/>
            <person name="Doyle S."/>
        </authorList>
    </citation>
    <scope>NUCLEOTIDE SEQUENCE [LARGE SCALE GENOMIC DNA]</scope>
    <source>
        <strain evidence="1 2">NCTC12195</strain>
    </source>
</reference>
<evidence type="ECO:0000313" key="2">
    <source>
        <dbReference type="Proteomes" id="UP000255277"/>
    </source>
</evidence>
<dbReference type="Proteomes" id="UP000255277">
    <property type="component" value="Unassembled WGS sequence"/>
</dbReference>
<dbReference type="CDD" id="cd06558">
    <property type="entry name" value="crotonase-like"/>
    <property type="match status" value="1"/>
</dbReference>